<feature type="region of interest" description="Disordered" evidence="1">
    <location>
        <begin position="1"/>
        <end position="53"/>
    </location>
</feature>
<proteinExistence type="predicted"/>
<dbReference type="Proteomes" id="UP000539372">
    <property type="component" value="Unassembled WGS sequence"/>
</dbReference>
<feature type="compositionally biased region" description="Basic residues" evidence="1">
    <location>
        <begin position="26"/>
        <end position="35"/>
    </location>
</feature>
<keyword evidence="3" id="KW-1185">Reference proteome</keyword>
<protein>
    <submittedName>
        <fullName evidence="2">Uncharacterized protein</fullName>
    </submittedName>
</protein>
<gene>
    <name evidence="2" type="ORF">HH303_03400</name>
</gene>
<evidence type="ECO:0000313" key="3">
    <source>
        <dbReference type="Proteomes" id="UP000539372"/>
    </source>
</evidence>
<dbReference type="EMBL" id="JABBNT010000001">
    <property type="protein sequence ID" value="NMM43510.1"/>
    <property type="molecule type" value="Genomic_DNA"/>
</dbReference>
<comment type="caution">
    <text evidence="2">The sequence shown here is derived from an EMBL/GenBank/DDBJ whole genome shotgun (WGS) entry which is preliminary data.</text>
</comment>
<name>A0A7Y0DXP2_9PROT</name>
<accession>A0A7Y0DXP2</accession>
<dbReference type="RefSeq" id="WP_169623782.1">
    <property type="nucleotide sequence ID" value="NZ_JABBNT010000001.1"/>
</dbReference>
<organism evidence="2 3">
    <name type="scientific">Pacificispira spongiicola</name>
    <dbReference type="NCBI Taxonomy" id="2729598"/>
    <lineage>
        <taxon>Bacteria</taxon>
        <taxon>Pseudomonadati</taxon>
        <taxon>Pseudomonadota</taxon>
        <taxon>Alphaproteobacteria</taxon>
        <taxon>Rhodospirillales</taxon>
        <taxon>Rhodospirillaceae</taxon>
        <taxon>Pacificispira</taxon>
    </lineage>
</organism>
<evidence type="ECO:0000313" key="2">
    <source>
        <dbReference type="EMBL" id="NMM43510.1"/>
    </source>
</evidence>
<sequence length="161" mass="17225">MRLSFFSGRPSADETLSEFSPGPMGRARRIMRSKPPRSLDRRPDPPPLDNPDARVRVSTEAAYLMAGDRYDPASITPNEIVDMTEILLAGRVITRGDQAILLNGPTGGGYPPDRAGSPRDLIADWQSALAASVGRSNLNGISRATQALGILGRVAATRMPG</sequence>
<dbReference type="AlphaFoldDB" id="A0A7Y0DXP2"/>
<evidence type="ECO:0000256" key="1">
    <source>
        <dbReference type="SAM" id="MobiDB-lite"/>
    </source>
</evidence>
<reference evidence="2 3" key="1">
    <citation type="submission" date="2020-04" db="EMBL/GenBank/DDBJ databases">
        <title>Rhodospirillaceae bacterium KN72 isolated from deep sea.</title>
        <authorList>
            <person name="Zhang D.-C."/>
        </authorList>
    </citation>
    <scope>NUCLEOTIDE SEQUENCE [LARGE SCALE GENOMIC DNA]</scope>
    <source>
        <strain evidence="2 3">KN72</strain>
    </source>
</reference>